<feature type="region of interest" description="Disordered" evidence="12">
    <location>
        <begin position="1"/>
        <end position="51"/>
    </location>
</feature>
<sequence>MESGIDDSHKGHRKPHGGRKAEKKEESRLKTDVPLQKQKHSETAKQRNPKAFTFQSIVKAERTFRRTADVKEKKTRLPEIDRTPELPPPYVVAVVGPPKVGKTILMQCLIKSFTRNNINNIRGPVTLVSGKKRRITLIECNNDINAMIDVAKVADLVLLLIDAKFGFEMETFEFLNICQVHGFPKIMGVLTHLDMFRESKAMQKTKKRLKQRFWTEIYQGAKLFYISGLKNGEYMRRDVKNLGRFISIQKFRPLQWRSTHPYILSDRMEDVTDPEKIRAHPKQDRDVCFYGYVRGAQLKDKSFVHIAGCGDFAIDSVTLMKDPCPLPGAEKKRSLNEKEKLIYAPLSGMRGTTYDKDAIYIDMGSNYNAGNRNAYQGERKLTAAEQLMETFKDSSEMIDEKLKTSQFKLTSEAKAVTGEEFDANTKMIESRREEVVEDGGRRRRRVVFDDKDMDDGEDGEMDDDEAEEEDEDDEEEMAGRPGRMFAGEDFEGDGEGDFEFDDDSEDDEGVSSRWKVDLKSRGAELYSGRLSSVDKLKKLIYGQQEEKNDGDDETEILGGLLRVVQKNTQDMASKRGNNMLESTRFHSDEKKSGGEMVDDLRSRLKSLFLTTKVGEDDEREGVKKNRKTGEDDDEDLYGDFEDLEQKGGSLFPKSAAKEDDGDDMDEDEEGDEEEVDAKEEKPEVGKAPPAGNENSRMAKIMEKKRKLKEAFDAEFDEEKTIGKKTYYDTLKEDVAHQDQANRSEFAGLDNEQRIRYEGFRPGLYVRVQINKVPMELVTNFDPTYPYLIGGLLSQEQNIGFVQVRLKKHRWYPRILKNRDPMIVSLGWRRFQTLPVYSTQDHNMRNRMLKYTPMHMHCLASFWGPITPQGTGMLSVESVRTAGQETGFRITSTGVVLDLNKSVDVVKKLKLTGEPLKIFRKTAFVKGMFNSALEISRFEGAAIRTVSGIRGQIKRALKEPEGAFRATFEDKILPSDIVFVRTWFKIDVPQFYNPLTNLLLPHEQRLQWQGMRRVGEIRRELGQKTEQNKDSFYKPIVRKERRFKPLIVPRDIQSSLPYKDKPKNRPKKGKIHPDMQKVAVVLEPKERSIGQMLKEMEAIHKDKATKQKKDAAQKKEIYVKQNALLKEKYDAAQRRMKKAVCKRLDRRQSKK</sequence>
<dbReference type="GO" id="GO:0005525">
    <property type="term" value="F:GTP binding"/>
    <property type="evidence" value="ECO:0007669"/>
    <property type="project" value="UniProtKB-KW"/>
</dbReference>
<protein>
    <recommendedName>
        <fullName evidence="13">Bms1-type G domain-containing protein</fullName>
    </recommendedName>
</protein>
<feature type="region of interest" description="Disordered" evidence="12">
    <location>
        <begin position="573"/>
        <end position="697"/>
    </location>
</feature>
<evidence type="ECO:0000256" key="7">
    <source>
        <dbReference type="ARBA" id="ARBA00023134"/>
    </source>
</evidence>
<feature type="compositionally biased region" description="Acidic residues" evidence="12">
    <location>
        <begin position="630"/>
        <end position="642"/>
    </location>
</feature>
<dbReference type="InterPro" id="IPR012948">
    <property type="entry name" value="AARP2CN"/>
</dbReference>
<dbReference type="STRING" id="947166.A0A1D1UKW8"/>
<feature type="domain" description="Bms1-type G" evidence="13">
    <location>
        <begin position="88"/>
        <end position="252"/>
    </location>
</feature>
<evidence type="ECO:0000256" key="11">
    <source>
        <dbReference type="SAM" id="Coils"/>
    </source>
</evidence>
<evidence type="ECO:0000313" key="15">
    <source>
        <dbReference type="Proteomes" id="UP000186922"/>
    </source>
</evidence>
<evidence type="ECO:0000256" key="2">
    <source>
        <dbReference type="ARBA" id="ARBA00022517"/>
    </source>
</evidence>
<dbReference type="Pfam" id="PF00009">
    <property type="entry name" value="GTP_EFTU"/>
    <property type="match status" value="1"/>
</dbReference>
<reference evidence="14 15" key="1">
    <citation type="journal article" date="2016" name="Nat. Commun.">
        <title>Extremotolerant tardigrade genome and improved radiotolerance of human cultured cells by tardigrade-unique protein.</title>
        <authorList>
            <person name="Hashimoto T."/>
            <person name="Horikawa D.D."/>
            <person name="Saito Y."/>
            <person name="Kuwahara H."/>
            <person name="Kozuka-Hata H."/>
            <person name="Shin-I T."/>
            <person name="Minakuchi Y."/>
            <person name="Ohishi K."/>
            <person name="Motoyama A."/>
            <person name="Aizu T."/>
            <person name="Enomoto A."/>
            <person name="Kondo K."/>
            <person name="Tanaka S."/>
            <person name="Hara Y."/>
            <person name="Koshikawa S."/>
            <person name="Sagara H."/>
            <person name="Miura T."/>
            <person name="Yokobori S."/>
            <person name="Miyagawa K."/>
            <person name="Suzuki Y."/>
            <person name="Kubo T."/>
            <person name="Oyama M."/>
            <person name="Kohara Y."/>
            <person name="Fujiyama A."/>
            <person name="Arakawa K."/>
            <person name="Katayama T."/>
            <person name="Toyoda A."/>
            <person name="Kunieda T."/>
        </authorList>
    </citation>
    <scope>NUCLEOTIDE SEQUENCE [LARGE SCALE GENOMIC DNA]</scope>
    <source>
        <strain evidence="14 15">YOKOZUNA-1</strain>
    </source>
</reference>
<dbReference type="Pfam" id="PF04950">
    <property type="entry name" value="RIBIOP_C"/>
    <property type="match status" value="1"/>
</dbReference>
<dbReference type="InterPro" id="IPR037875">
    <property type="entry name" value="Bms1_N"/>
</dbReference>
<dbReference type="InterPro" id="IPR030387">
    <property type="entry name" value="G_Bms1/Tsr1_dom"/>
</dbReference>
<dbReference type="GO" id="GO:0034511">
    <property type="term" value="F:U3 snoRNA binding"/>
    <property type="evidence" value="ECO:0007669"/>
    <property type="project" value="TreeGrafter"/>
</dbReference>
<dbReference type="PANTHER" id="PTHR12858:SF2">
    <property type="entry name" value="RIBOSOME BIOGENESIS PROTEIN BMS1 HOMOLOG"/>
    <property type="match status" value="1"/>
</dbReference>
<dbReference type="GO" id="GO:0005654">
    <property type="term" value="C:nucleoplasm"/>
    <property type="evidence" value="ECO:0007669"/>
    <property type="project" value="UniProtKB-ARBA"/>
</dbReference>
<comment type="similarity">
    <text evidence="10">Belongs to the TRAFAC class translation factor GTPase superfamily. Bms1-like GTPase family. BMS1 subfamily.</text>
</comment>
<dbReference type="InterPro" id="IPR039761">
    <property type="entry name" value="Bms1/Tsr1"/>
</dbReference>
<feature type="compositionally biased region" description="Basic and acidic residues" evidence="12">
    <location>
        <begin position="583"/>
        <end position="602"/>
    </location>
</feature>
<dbReference type="FunFam" id="3.40.50.300:FF:000105">
    <property type="entry name" value="BMS1 ribosome biogenesis factor"/>
    <property type="match status" value="1"/>
</dbReference>
<dbReference type="PROSITE" id="PS51714">
    <property type="entry name" value="G_BMS1"/>
    <property type="match status" value="1"/>
</dbReference>
<keyword evidence="4" id="KW-0547">Nucleotide-binding</keyword>
<dbReference type="SMART" id="SM01362">
    <property type="entry name" value="DUF663"/>
    <property type="match status" value="1"/>
</dbReference>
<keyword evidence="6" id="KW-0067">ATP-binding</keyword>
<evidence type="ECO:0000256" key="1">
    <source>
        <dbReference type="ARBA" id="ARBA00004604"/>
    </source>
</evidence>
<feature type="compositionally biased region" description="Acidic residues" evidence="12">
    <location>
        <begin position="451"/>
        <end position="476"/>
    </location>
</feature>
<organism evidence="14 15">
    <name type="scientific">Ramazzottius varieornatus</name>
    <name type="common">Water bear</name>
    <name type="synonym">Tardigrade</name>
    <dbReference type="NCBI Taxonomy" id="947166"/>
    <lineage>
        <taxon>Eukaryota</taxon>
        <taxon>Metazoa</taxon>
        <taxon>Ecdysozoa</taxon>
        <taxon>Tardigrada</taxon>
        <taxon>Eutardigrada</taxon>
        <taxon>Parachela</taxon>
        <taxon>Hypsibioidea</taxon>
        <taxon>Ramazzottiidae</taxon>
        <taxon>Ramazzottius</taxon>
    </lineage>
</organism>
<feature type="compositionally biased region" description="Acidic residues" evidence="12">
    <location>
        <begin position="659"/>
        <end position="677"/>
    </location>
</feature>
<evidence type="ECO:0000259" key="13">
    <source>
        <dbReference type="PROSITE" id="PS51714"/>
    </source>
</evidence>
<proteinExistence type="inferred from homology"/>
<dbReference type="CDD" id="cd01882">
    <property type="entry name" value="BMS1"/>
    <property type="match status" value="1"/>
</dbReference>
<dbReference type="GO" id="GO:0000462">
    <property type="term" value="P:maturation of SSU-rRNA from tricistronic rRNA transcript (SSU-rRNA, 5.8S rRNA, LSU-rRNA)"/>
    <property type="evidence" value="ECO:0007669"/>
    <property type="project" value="TreeGrafter"/>
</dbReference>
<evidence type="ECO:0000313" key="14">
    <source>
        <dbReference type="EMBL" id="GAU90091.1"/>
    </source>
</evidence>
<evidence type="ECO:0000256" key="6">
    <source>
        <dbReference type="ARBA" id="ARBA00022840"/>
    </source>
</evidence>
<dbReference type="InterPro" id="IPR027417">
    <property type="entry name" value="P-loop_NTPase"/>
</dbReference>
<keyword evidence="5" id="KW-0378">Hydrolase</keyword>
<dbReference type="GO" id="GO:0003924">
    <property type="term" value="F:GTPase activity"/>
    <property type="evidence" value="ECO:0007669"/>
    <property type="project" value="InterPro"/>
</dbReference>
<dbReference type="GO" id="GO:0005524">
    <property type="term" value="F:ATP binding"/>
    <property type="evidence" value="ECO:0007669"/>
    <property type="project" value="UniProtKB-KW"/>
</dbReference>
<feature type="coiled-coil region" evidence="11">
    <location>
        <begin position="1114"/>
        <end position="1141"/>
    </location>
</feature>
<comment type="caution">
    <text evidence="14">The sequence shown here is derived from an EMBL/GenBank/DDBJ whole genome shotgun (WGS) entry which is preliminary data.</text>
</comment>
<dbReference type="SMART" id="SM00785">
    <property type="entry name" value="AARP2CN"/>
    <property type="match status" value="1"/>
</dbReference>
<keyword evidence="2" id="KW-0690">Ribosome biogenesis</keyword>
<keyword evidence="7" id="KW-0342">GTP-binding</keyword>
<dbReference type="GO" id="GO:0000479">
    <property type="term" value="P:endonucleolytic cleavage of tricistronic rRNA transcript (SSU-rRNA, 5.8S rRNA, LSU-rRNA)"/>
    <property type="evidence" value="ECO:0007669"/>
    <property type="project" value="TreeGrafter"/>
</dbReference>
<evidence type="ECO:0000256" key="9">
    <source>
        <dbReference type="ARBA" id="ARBA00049117"/>
    </source>
</evidence>
<dbReference type="InterPro" id="IPR000795">
    <property type="entry name" value="T_Tr_GTP-bd_dom"/>
</dbReference>
<keyword evidence="11" id="KW-0175">Coiled coil</keyword>
<evidence type="ECO:0000256" key="5">
    <source>
        <dbReference type="ARBA" id="ARBA00022801"/>
    </source>
</evidence>
<dbReference type="InterPro" id="IPR007034">
    <property type="entry name" value="BMS1_TSR1_C"/>
</dbReference>
<name>A0A1D1UKW8_RAMVA</name>
<keyword evidence="3" id="KW-0597">Phosphoprotein</keyword>
<dbReference type="Gene3D" id="3.40.50.300">
    <property type="entry name" value="P-loop containing nucleotide triphosphate hydrolases"/>
    <property type="match status" value="1"/>
</dbReference>
<evidence type="ECO:0000256" key="8">
    <source>
        <dbReference type="ARBA" id="ARBA00023242"/>
    </source>
</evidence>
<feature type="compositionally biased region" description="Basic and acidic residues" evidence="12">
    <location>
        <begin position="19"/>
        <end position="31"/>
    </location>
</feature>
<evidence type="ECO:0000256" key="10">
    <source>
        <dbReference type="ARBA" id="ARBA00061391"/>
    </source>
</evidence>
<accession>A0A1D1UKW8</accession>
<feature type="region of interest" description="Disordered" evidence="12">
    <location>
        <begin position="446"/>
        <end position="512"/>
    </location>
</feature>
<dbReference type="GO" id="GO:0030686">
    <property type="term" value="C:90S preribosome"/>
    <property type="evidence" value="ECO:0007669"/>
    <property type="project" value="TreeGrafter"/>
</dbReference>
<dbReference type="GO" id="GO:0032040">
    <property type="term" value="C:small-subunit processome"/>
    <property type="evidence" value="ECO:0007669"/>
    <property type="project" value="UniProtKB-ARBA"/>
</dbReference>
<dbReference type="Proteomes" id="UP000186922">
    <property type="component" value="Unassembled WGS sequence"/>
</dbReference>
<dbReference type="OrthoDB" id="10260897at2759"/>
<dbReference type="SUPFAM" id="SSF52540">
    <property type="entry name" value="P-loop containing nucleoside triphosphate hydrolases"/>
    <property type="match status" value="1"/>
</dbReference>
<feature type="compositionally biased region" description="Acidic residues" evidence="12">
    <location>
        <begin position="488"/>
        <end position="509"/>
    </location>
</feature>
<comment type="subcellular location">
    <subcellularLocation>
        <location evidence="1">Nucleus</location>
        <location evidence="1">Nucleolus</location>
    </subcellularLocation>
</comment>
<evidence type="ECO:0000256" key="4">
    <source>
        <dbReference type="ARBA" id="ARBA00022741"/>
    </source>
</evidence>
<comment type="catalytic activity">
    <reaction evidence="9">
        <text>GTP + H2O = GDP + phosphate + H(+)</text>
        <dbReference type="Rhea" id="RHEA:19669"/>
        <dbReference type="ChEBI" id="CHEBI:15377"/>
        <dbReference type="ChEBI" id="CHEBI:15378"/>
        <dbReference type="ChEBI" id="CHEBI:37565"/>
        <dbReference type="ChEBI" id="CHEBI:43474"/>
        <dbReference type="ChEBI" id="CHEBI:58189"/>
    </reaction>
    <physiologicalReaction direction="left-to-right" evidence="9">
        <dbReference type="Rhea" id="RHEA:19670"/>
    </physiologicalReaction>
</comment>
<gene>
    <name evidence="14" type="primary">RvY_02560-1</name>
    <name evidence="14" type="synonym">RvY_02560.1</name>
    <name evidence="14" type="ORF">RvY_02560</name>
</gene>
<evidence type="ECO:0000256" key="3">
    <source>
        <dbReference type="ARBA" id="ARBA00022553"/>
    </source>
</evidence>
<dbReference type="EMBL" id="BDGG01000001">
    <property type="protein sequence ID" value="GAU90091.1"/>
    <property type="molecule type" value="Genomic_DNA"/>
</dbReference>
<evidence type="ECO:0000256" key="12">
    <source>
        <dbReference type="SAM" id="MobiDB-lite"/>
    </source>
</evidence>
<dbReference type="Pfam" id="PF08142">
    <property type="entry name" value="AARP2CN"/>
    <property type="match status" value="1"/>
</dbReference>
<dbReference type="AlphaFoldDB" id="A0A1D1UKW8"/>
<keyword evidence="8" id="KW-0539">Nucleus</keyword>
<keyword evidence="15" id="KW-1185">Reference proteome</keyword>
<feature type="compositionally biased region" description="Basic and acidic residues" evidence="12">
    <location>
        <begin position="620"/>
        <end position="629"/>
    </location>
</feature>
<dbReference type="PANTHER" id="PTHR12858">
    <property type="entry name" value="RIBOSOME BIOGENESIS PROTEIN"/>
    <property type="match status" value="1"/>
</dbReference>